<dbReference type="AlphaFoldDB" id="A0A3M6UBK7"/>
<keyword evidence="3" id="KW-1185">Reference proteome</keyword>
<evidence type="ECO:0000313" key="3">
    <source>
        <dbReference type="Proteomes" id="UP000275408"/>
    </source>
</evidence>
<keyword evidence="1" id="KW-0175">Coiled coil</keyword>
<dbReference type="EMBL" id="RCHS01001877">
    <property type="protein sequence ID" value="RMX50946.1"/>
    <property type="molecule type" value="Genomic_DNA"/>
</dbReference>
<feature type="coiled-coil region" evidence="1">
    <location>
        <begin position="26"/>
        <end position="72"/>
    </location>
</feature>
<organism evidence="2 3">
    <name type="scientific">Pocillopora damicornis</name>
    <name type="common">Cauliflower coral</name>
    <name type="synonym">Millepora damicornis</name>
    <dbReference type="NCBI Taxonomy" id="46731"/>
    <lineage>
        <taxon>Eukaryota</taxon>
        <taxon>Metazoa</taxon>
        <taxon>Cnidaria</taxon>
        <taxon>Anthozoa</taxon>
        <taxon>Hexacorallia</taxon>
        <taxon>Scleractinia</taxon>
        <taxon>Astrocoeniina</taxon>
        <taxon>Pocilloporidae</taxon>
        <taxon>Pocillopora</taxon>
    </lineage>
</organism>
<name>A0A3M6UBK7_POCDA</name>
<dbReference type="Proteomes" id="UP000275408">
    <property type="component" value="Unassembled WGS sequence"/>
</dbReference>
<reference evidence="2 3" key="1">
    <citation type="journal article" date="2018" name="Sci. Rep.">
        <title>Comparative analysis of the Pocillopora damicornis genome highlights role of immune system in coral evolution.</title>
        <authorList>
            <person name="Cunning R."/>
            <person name="Bay R.A."/>
            <person name="Gillette P."/>
            <person name="Baker A.C."/>
            <person name="Traylor-Knowles N."/>
        </authorList>
    </citation>
    <scope>NUCLEOTIDE SEQUENCE [LARGE SCALE GENOMIC DNA]</scope>
    <source>
        <strain evidence="2">RSMAS</strain>
        <tissue evidence="2">Whole animal</tissue>
    </source>
</reference>
<protein>
    <submittedName>
        <fullName evidence="2">Uncharacterized protein</fullName>
    </submittedName>
</protein>
<gene>
    <name evidence="2" type="ORF">pdam_00015435</name>
</gene>
<sequence length="195" mass="23134">CLHRLQEEDFCPFSVKRHKAGGRFQNNSLIEENQQLRGQKRKAELDLATERLEEKAARMQKKDKEVQKKEKIHRLPNIARQGKGEDLKKTATLFAILQAHDFIATKVYETISWVEEGELQLQKTEPKELTDSDIDGINMWRAYLKDKFYTSNESWHELTIKCKDMSTKYKICKHLVHQGRQKDYKFLSKRVLRNR</sequence>
<feature type="non-terminal residue" evidence="2">
    <location>
        <position position="195"/>
    </location>
</feature>
<comment type="caution">
    <text evidence="2">The sequence shown here is derived from an EMBL/GenBank/DDBJ whole genome shotgun (WGS) entry which is preliminary data.</text>
</comment>
<accession>A0A3M6UBK7</accession>
<feature type="non-terminal residue" evidence="2">
    <location>
        <position position="1"/>
    </location>
</feature>
<evidence type="ECO:0000313" key="2">
    <source>
        <dbReference type="EMBL" id="RMX50946.1"/>
    </source>
</evidence>
<evidence type="ECO:0000256" key="1">
    <source>
        <dbReference type="SAM" id="Coils"/>
    </source>
</evidence>
<proteinExistence type="predicted"/>